<dbReference type="Pfam" id="PF04883">
    <property type="entry name" value="HK97-gp10_like"/>
    <property type="match status" value="1"/>
</dbReference>
<gene>
    <name evidence="1" type="ORF">Dm11a5_0850</name>
</gene>
<dbReference type="OrthoDB" id="7585428at2"/>
<protein>
    <submittedName>
        <fullName evidence="1">Phage protein, HK97 gp10 family</fullName>
    </submittedName>
</protein>
<reference evidence="1 2" key="1">
    <citation type="submission" date="2015-03" db="EMBL/GenBank/DDBJ databases">
        <title>Genomic characterization of Dehalococcoides mccartyi strain 11a5, an unusal plasmid-containing chloroethene dechlorinator.</title>
        <authorList>
            <person name="Zhao S."/>
            <person name="Ding C."/>
            <person name="He J."/>
        </authorList>
    </citation>
    <scope>NUCLEOTIDE SEQUENCE [LARGE SCALE GENOMIC DNA]</scope>
    <source>
        <strain evidence="1 2">11a5</strain>
    </source>
</reference>
<sequence>MDIKLEGKSELQRTILQLAKSVQADKVEPILMDAAKMVKNEIKTRVPVKTGALKKAVTAKKMKRRDLYKPAPAIAAIDRKKAPHAHLVEYGSPGRYAKKGKNKGHYFGAMPARPFLRPAWDASRDRALNQIKDGLEKQIASAK</sequence>
<dbReference type="Proteomes" id="UP000076394">
    <property type="component" value="Chromosome"/>
</dbReference>
<evidence type="ECO:0000313" key="1">
    <source>
        <dbReference type="EMBL" id="AMU86676.1"/>
    </source>
</evidence>
<dbReference type="RefSeq" id="WP_062900249.1">
    <property type="nucleotide sequence ID" value="NZ_CP011127.1"/>
</dbReference>
<accession>A0A142VA17</accession>
<organism evidence="1 2">
    <name type="scientific">Dehalococcoides mccartyi</name>
    <dbReference type="NCBI Taxonomy" id="61435"/>
    <lineage>
        <taxon>Bacteria</taxon>
        <taxon>Bacillati</taxon>
        <taxon>Chloroflexota</taxon>
        <taxon>Dehalococcoidia</taxon>
        <taxon>Dehalococcoidales</taxon>
        <taxon>Dehalococcoidaceae</taxon>
        <taxon>Dehalococcoides</taxon>
    </lineage>
</organism>
<dbReference type="PATRIC" id="fig|61435.8.peg.847"/>
<name>A0A142VA17_9CHLR</name>
<dbReference type="EMBL" id="CP011127">
    <property type="protein sequence ID" value="AMU86676.1"/>
    <property type="molecule type" value="Genomic_DNA"/>
</dbReference>
<dbReference type="NCBIfam" id="TIGR01725">
    <property type="entry name" value="phge_HK97_gp10"/>
    <property type="match status" value="1"/>
</dbReference>
<evidence type="ECO:0000313" key="2">
    <source>
        <dbReference type="Proteomes" id="UP000076394"/>
    </source>
</evidence>
<dbReference type="InterPro" id="IPR010064">
    <property type="entry name" value="HK97-gp10_tail"/>
</dbReference>
<dbReference type="AlphaFoldDB" id="A0A142VA17"/>
<proteinExistence type="predicted"/>